<feature type="compositionally biased region" description="Pro residues" evidence="1">
    <location>
        <begin position="31"/>
        <end position="40"/>
    </location>
</feature>
<proteinExistence type="predicted"/>
<feature type="compositionally biased region" description="Low complexity" evidence="1">
    <location>
        <begin position="318"/>
        <end position="350"/>
    </location>
</feature>
<feature type="compositionally biased region" description="Low complexity" evidence="1">
    <location>
        <begin position="232"/>
        <end position="241"/>
    </location>
</feature>
<feature type="compositionally biased region" description="Polar residues" evidence="1">
    <location>
        <begin position="469"/>
        <end position="478"/>
    </location>
</feature>
<feature type="compositionally biased region" description="Polar residues" evidence="1">
    <location>
        <begin position="59"/>
        <end position="71"/>
    </location>
</feature>
<feature type="compositionally biased region" description="Pro residues" evidence="1">
    <location>
        <begin position="212"/>
        <end position="231"/>
    </location>
</feature>
<name>A0A1Y2EH37_9BASI</name>
<dbReference type="InParanoid" id="A0A1Y2EH37"/>
<feature type="compositionally biased region" description="Polar residues" evidence="1">
    <location>
        <begin position="189"/>
        <end position="202"/>
    </location>
</feature>
<evidence type="ECO:0000313" key="3">
    <source>
        <dbReference type="Proteomes" id="UP000193467"/>
    </source>
</evidence>
<dbReference type="AlphaFoldDB" id="A0A1Y2EH37"/>
<feature type="compositionally biased region" description="Low complexity" evidence="1">
    <location>
        <begin position="394"/>
        <end position="416"/>
    </location>
</feature>
<feature type="compositionally biased region" description="Low complexity" evidence="1">
    <location>
        <begin position="448"/>
        <end position="463"/>
    </location>
</feature>
<protein>
    <submittedName>
        <fullName evidence="2">Uncharacterized protein</fullName>
    </submittedName>
</protein>
<feature type="region of interest" description="Disordered" evidence="1">
    <location>
        <begin position="1"/>
        <end position="111"/>
    </location>
</feature>
<sequence>MESSNTDLSQLHAQQDSHPLASLSALCSHLPTPPPNPTPIKPRCSAQSFLPTSIPALKDQSSALKGSSQHPQDPPQPIAMDTATFGDFTPMKSSSLQSGSRRGYHGLRDESVDGGQEEVLGAGAMEGAGLPRDGASALGLGMDMMMPSFEDGRVTMGGSALKCSSARGESPSRGSPEVEEEGRRHELFSSWSDCQDEGSTTASPSPRFTSLPPLPTPPLHPFDPAFSPPSPLSSTSSLPALTTPPRPLTPPFPPSPKPQPPRLPEGYILIPFIDSPSDLEDDDDEYWTRLPTFNDGPGSPGWEARNSFTDLPPPLPASPSLRSRTLSLPIPVRERPTQPTRARSSPSSTTNCSTRGRSPTPTSHHRKRNHDSRSRSPAPRRRSAEVLNSPSPSPSSSERSLPSLSSGEGSTSTSSSSDEESTSSDSESDSEEFDSRFVDLTSLRQNLRLRSSTSFTSSRSISPLPSPTPQSRKPTSSSSHKKPLFWGEQWRLYALGTANWRRTGEGYWSRSGAGFCGERGWADLE</sequence>
<feature type="compositionally biased region" description="Acidic residues" evidence="1">
    <location>
        <begin position="417"/>
        <end position="432"/>
    </location>
</feature>
<dbReference type="EMBL" id="MCGR01000055">
    <property type="protein sequence ID" value="ORY70634.1"/>
    <property type="molecule type" value="Genomic_DNA"/>
</dbReference>
<gene>
    <name evidence="2" type="ORF">BCR35DRAFT_307938</name>
</gene>
<feature type="compositionally biased region" description="Pro residues" evidence="1">
    <location>
        <begin position="242"/>
        <end position="263"/>
    </location>
</feature>
<evidence type="ECO:0000313" key="2">
    <source>
        <dbReference type="EMBL" id="ORY70634.1"/>
    </source>
</evidence>
<organism evidence="2 3">
    <name type="scientific">Leucosporidium creatinivorum</name>
    <dbReference type="NCBI Taxonomy" id="106004"/>
    <lineage>
        <taxon>Eukaryota</taxon>
        <taxon>Fungi</taxon>
        <taxon>Dikarya</taxon>
        <taxon>Basidiomycota</taxon>
        <taxon>Pucciniomycotina</taxon>
        <taxon>Microbotryomycetes</taxon>
        <taxon>Leucosporidiales</taxon>
        <taxon>Leucosporidium</taxon>
    </lineage>
</organism>
<feature type="region of interest" description="Disordered" evidence="1">
    <location>
        <begin position="151"/>
        <end position="481"/>
    </location>
</feature>
<feature type="compositionally biased region" description="Polar residues" evidence="1">
    <location>
        <begin position="1"/>
        <end position="17"/>
    </location>
</feature>
<comment type="caution">
    <text evidence="2">The sequence shown here is derived from an EMBL/GenBank/DDBJ whole genome shotgun (WGS) entry which is preliminary data.</text>
</comment>
<reference evidence="2 3" key="1">
    <citation type="submission" date="2016-07" db="EMBL/GenBank/DDBJ databases">
        <title>Pervasive Adenine N6-methylation of Active Genes in Fungi.</title>
        <authorList>
            <consortium name="DOE Joint Genome Institute"/>
            <person name="Mondo S.J."/>
            <person name="Dannebaum R.O."/>
            <person name="Kuo R.C."/>
            <person name="Labutti K."/>
            <person name="Haridas S."/>
            <person name="Kuo A."/>
            <person name="Salamov A."/>
            <person name="Ahrendt S.R."/>
            <person name="Lipzen A."/>
            <person name="Sullivan W."/>
            <person name="Andreopoulos W.B."/>
            <person name="Clum A."/>
            <person name="Lindquist E."/>
            <person name="Daum C."/>
            <person name="Ramamoorthy G.K."/>
            <person name="Gryganskyi A."/>
            <person name="Culley D."/>
            <person name="Magnuson J.K."/>
            <person name="James T.Y."/>
            <person name="O'Malley M.A."/>
            <person name="Stajich J.E."/>
            <person name="Spatafora J.W."/>
            <person name="Visel A."/>
            <person name="Grigoriev I.V."/>
        </authorList>
    </citation>
    <scope>NUCLEOTIDE SEQUENCE [LARGE SCALE GENOMIC DNA]</scope>
    <source>
        <strain evidence="2 3">62-1032</strain>
    </source>
</reference>
<feature type="compositionally biased region" description="Polar residues" evidence="1">
    <location>
        <begin position="91"/>
        <end position="100"/>
    </location>
</feature>
<keyword evidence="3" id="KW-1185">Reference proteome</keyword>
<evidence type="ECO:0000256" key="1">
    <source>
        <dbReference type="SAM" id="MobiDB-lite"/>
    </source>
</evidence>
<dbReference type="Proteomes" id="UP000193467">
    <property type="component" value="Unassembled WGS sequence"/>
</dbReference>
<accession>A0A1Y2EH37</accession>
<feature type="compositionally biased region" description="Polar residues" evidence="1">
    <location>
        <begin position="351"/>
        <end position="362"/>
    </location>
</feature>